<keyword evidence="2" id="KW-1185">Reference proteome</keyword>
<protein>
    <recommendedName>
        <fullName evidence="3">Threonine transporter</fullName>
    </recommendedName>
</protein>
<dbReference type="EMBL" id="JACHIP010000002">
    <property type="protein sequence ID" value="MBB5056430.1"/>
    <property type="molecule type" value="Genomic_DNA"/>
</dbReference>
<gene>
    <name evidence="1" type="ORF">HDF16_001115</name>
</gene>
<dbReference type="RefSeq" id="WP_184214360.1">
    <property type="nucleotide sequence ID" value="NZ_JACHIP010000002.1"/>
</dbReference>
<evidence type="ECO:0008006" key="3">
    <source>
        <dbReference type="Google" id="ProtNLM"/>
    </source>
</evidence>
<dbReference type="Pfam" id="PF20288">
    <property type="entry name" value="MC2"/>
    <property type="match status" value="1"/>
</dbReference>
<evidence type="ECO:0000313" key="1">
    <source>
        <dbReference type="EMBL" id="MBB5056430.1"/>
    </source>
</evidence>
<proteinExistence type="predicted"/>
<dbReference type="AlphaFoldDB" id="A0A7W7ZAR5"/>
<evidence type="ECO:0000313" key="2">
    <source>
        <dbReference type="Proteomes" id="UP000540989"/>
    </source>
</evidence>
<comment type="caution">
    <text evidence="1">The sequence shown here is derived from an EMBL/GenBank/DDBJ whole genome shotgun (WGS) entry which is preliminary data.</text>
</comment>
<reference evidence="1 2" key="1">
    <citation type="submission" date="2020-08" db="EMBL/GenBank/DDBJ databases">
        <title>Genomic Encyclopedia of Type Strains, Phase IV (KMG-V): Genome sequencing to study the core and pangenomes of soil and plant-associated prokaryotes.</title>
        <authorList>
            <person name="Whitman W."/>
        </authorList>
    </citation>
    <scope>NUCLEOTIDE SEQUENCE [LARGE SCALE GENOMIC DNA]</scope>
    <source>
        <strain evidence="1 2">M8UP14</strain>
    </source>
</reference>
<dbReference type="InterPro" id="IPR046904">
    <property type="entry name" value="ABC-3C_MC2"/>
</dbReference>
<sequence>MAETIQGLQTFNSPIETGVRALILLAASYPAEMDLQRILEFEYMMVHTEDVDGPPSIHPALPLRSGELLVRRQLIERGLLLMASRGLVSIHATVTGFTYRAEDDAGPFLDALSAEYLHDLKDRAQWVVDRFSEMTDHNIRLMLTRIYDQWSREFQVPEQPRLF</sequence>
<dbReference type="Proteomes" id="UP000540989">
    <property type="component" value="Unassembled WGS sequence"/>
</dbReference>
<organism evidence="1 2">
    <name type="scientific">Granulicella aggregans</name>
    <dbReference type="NCBI Taxonomy" id="474949"/>
    <lineage>
        <taxon>Bacteria</taxon>
        <taxon>Pseudomonadati</taxon>
        <taxon>Acidobacteriota</taxon>
        <taxon>Terriglobia</taxon>
        <taxon>Terriglobales</taxon>
        <taxon>Acidobacteriaceae</taxon>
        <taxon>Granulicella</taxon>
    </lineage>
</organism>
<name>A0A7W7ZAR5_9BACT</name>
<accession>A0A7W7ZAR5</accession>